<dbReference type="GO" id="GO:0005886">
    <property type="term" value="C:plasma membrane"/>
    <property type="evidence" value="ECO:0007669"/>
    <property type="project" value="TreeGrafter"/>
</dbReference>
<evidence type="ECO:0000259" key="6">
    <source>
        <dbReference type="Pfam" id="PF25917"/>
    </source>
</evidence>
<dbReference type="Gene3D" id="1.10.287.470">
    <property type="entry name" value="Helix hairpin bin"/>
    <property type="match status" value="1"/>
</dbReference>
<dbReference type="Proteomes" id="UP000295493">
    <property type="component" value="Unassembled WGS sequence"/>
</dbReference>
<dbReference type="SUPFAM" id="SSF111369">
    <property type="entry name" value="HlyD-like secretion proteins"/>
    <property type="match status" value="1"/>
</dbReference>
<comment type="caution">
    <text evidence="9">The sequence shown here is derived from an EMBL/GenBank/DDBJ whole genome shotgun (WGS) entry which is preliminary data.</text>
</comment>
<dbReference type="InterPro" id="IPR058625">
    <property type="entry name" value="MdtA-like_BSH"/>
</dbReference>
<dbReference type="PANTHER" id="PTHR30158:SF10">
    <property type="entry name" value="CATION EFFLUX PUMP"/>
    <property type="match status" value="1"/>
</dbReference>
<gene>
    <name evidence="9" type="ORF">EV664_10677</name>
</gene>
<accession>A0A4R6FL67</accession>
<dbReference type="EMBL" id="SNWD01000006">
    <property type="protein sequence ID" value="TDN82271.1"/>
    <property type="molecule type" value="Genomic_DNA"/>
</dbReference>
<dbReference type="Gene3D" id="2.40.30.170">
    <property type="match status" value="1"/>
</dbReference>
<dbReference type="NCBIfam" id="TIGR01730">
    <property type="entry name" value="RND_mfp"/>
    <property type="match status" value="1"/>
</dbReference>
<feature type="region of interest" description="Disordered" evidence="4">
    <location>
        <begin position="402"/>
        <end position="422"/>
    </location>
</feature>
<dbReference type="Pfam" id="PF25876">
    <property type="entry name" value="HH_MFP_RND"/>
    <property type="match status" value="1"/>
</dbReference>
<feature type="region of interest" description="Disordered" evidence="4">
    <location>
        <begin position="1"/>
        <end position="20"/>
    </location>
</feature>
<dbReference type="GO" id="GO:0046677">
    <property type="term" value="P:response to antibiotic"/>
    <property type="evidence" value="ECO:0007669"/>
    <property type="project" value="TreeGrafter"/>
</dbReference>
<dbReference type="PANTHER" id="PTHR30158">
    <property type="entry name" value="ACRA/E-RELATED COMPONENT OF DRUG EFFLUX TRANSPORTER"/>
    <property type="match status" value="1"/>
</dbReference>
<proteinExistence type="inferred from homology"/>
<evidence type="ECO:0000256" key="1">
    <source>
        <dbReference type="ARBA" id="ARBA00004196"/>
    </source>
</evidence>
<evidence type="ECO:0000256" key="2">
    <source>
        <dbReference type="ARBA" id="ARBA00009477"/>
    </source>
</evidence>
<feature type="coiled-coil region" evidence="3">
    <location>
        <begin position="125"/>
        <end position="183"/>
    </location>
</feature>
<dbReference type="AlphaFoldDB" id="A0A4R6FL67"/>
<keyword evidence="3" id="KW-0175">Coiled coil</keyword>
<evidence type="ECO:0000313" key="10">
    <source>
        <dbReference type="Proteomes" id="UP000295493"/>
    </source>
</evidence>
<evidence type="ECO:0000256" key="3">
    <source>
        <dbReference type="SAM" id="Coils"/>
    </source>
</evidence>
<dbReference type="Pfam" id="PF25944">
    <property type="entry name" value="Beta-barrel_RND"/>
    <property type="match status" value="1"/>
</dbReference>
<keyword evidence="10" id="KW-1185">Reference proteome</keyword>
<evidence type="ECO:0000259" key="8">
    <source>
        <dbReference type="Pfam" id="PF25967"/>
    </source>
</evidence>
<evidence type="ECO:0000256" key="4">
    <source>
        <dbReference type="SAM" id="MobiDB-lite"/>
    </source>
</evidence>
<dbReference type="InterPro" id="IPR058627">
    <property type="entry name" value="MdtA-like_C"/>
</dbReference>
<evidence type="ECO:0000313" key="9">
    <source>
        <dbReference type="EMBL" id="TDN82271.1"/>
    </source>
</evidence>
<dbReference type="OrthoDB" id="9816569at2"/>
<dbReference type="GO" id="GO:0022857">
    <property type="term" value="F:transmembrane transporter activity"/>
    <property type="evidence" value="ECO:0007669"/>
    <property type="project" value="InterPro"/>
</dbReference>
<protein>
    <submittedName>
        <fullName evidence="9">RND family efflux transporter MFP subunit</fullName>
    </submittedName>
</protein>
<feature type="domain" description="Multidrug resistance protein MdtA-like barrel-sandwich hybrid" evidence="6">
    <location>
        <begin position="85"/>
        <end position="223"/>
    </location>
</feature>
<feature type="domain" description="Multidrug resistance protein MdtA-like beta-barrel" evidence="7">
    <location>
        <begin position="234"/>
        <end position="317"/>
    </location>
</feature>
<evidence type="ECO:0000259" key="7">
    <source>
        <dbReference type="Pfam" id="PF25944"/>
    </source>
</evidence>
<dbReference type="Pfam" id="PF25917">
    <property type="entry name" value="BSH_RND"/>
    <property type="match status" value="1"/>
</dbReference>
<name>A0A4R6FL67_9SPHN</name>
<feature type="compositionally biased region" description="Basic and acidic residues" evidence="4">
    <location>
        <begin position="1"/>
        <end position="19"/>
    </location>
</feature>
<dbReference type="GO" id="GO:0030313">
    <property type="term" value="C:cell envelope"/>
    <property type="evidence" value="ECO:0007669"/>
    <property type="project" value="UniProtKB-SubCell"/>
</dbReference>
<dbReference type="Pfam" id="PF25967">
    <property type="entry name" value="RND-MFP_C"/>
    <property type="match status" value="1"/>
</dbReference>
<dbReference type="InterPro" id="IPR006143">
    <property type="entry name" value="RND_pump_MFP"/>
</dbReference>
<dbReference type="Gene3D" id="2.40.50.100">
    <property type="match status" value="1"/>
</dbReference>
<dbReference type="Gene3D" id="2.40.420.20">
    <property type="match status" value="1"/>
</dbReference>
<organism evidence="9 10">
    <name type="scientific">Stakelama pacifica</name>
    <dbReference type="NCBI Taxonomy" id="517720"/>
    <lineage>
        <taxon>Bacteria</taxon>
        <taxon>Pseudomonadati</taxon>
        <taxon>Pseudomonadota</taxon>
        <taxon>Alphaproteobacteria</taxon>
        <taxon>Sphingomonadales</taxon>
        <taxon>Sphingomonadaceae</taxon>
        <taxon>Stakelama</taxon>
    </lineage>
</organism>
<sequence length="422" mass="44868">MTKFEKIERADVDSPEPRRAPSRWRKGALIALPAALLVWGGYELTHDARPAQAAPPPPTVTVATPLVRPIEEWDEYVGRFAASKTVDVRPRVSGEITGVHFTDGAIVHKGDLLFSIDRRPFQARLAEAQARVASAKSDLALAKADLARALKLVDVDAVSQSQIDQLRAKQQASEAALAAAQADVRARSLDLSFTQVRAPITGRVSDRKVDAGNLVGGGEGAQATLLTTINALDPIYFSFDASEALFLKTKRAAESGDKPATVDIKLQDENQYRWHGRLDFTDNGLNPDSGTIRIRAVVSNPKLFLTPGMFGDARLSSGGRVQALLVPDAAVTTDQARKLVMTVGKDGKAQPVPVELGPVINGLRVIRSGLTPETKVVISDPELAPPGAPVKMKPGKIVAVKEGQSPPAVADPTTGGASFAAN</sequence>
<dbReference type="InterPro" id="IPR058624">
    <property type="entry name" value="MdtA-like_HH"/>
</dbReference>
<comment type="subcellular location">
    <subcellularLocation>
        <location evidence="1">Cell envelope</location>
    </subcellularLocation>
</comment>
<feature type="domain" description="Multidrug resistance protein MdtA-like C-terminal permuted SH3" evidence="8">
    <location>
        <begin position="322"/>
        <end position="379"/>
    </location>
</feature>
<feature type="domain" description="Multidrug resistance protein MdtA-like alpha-helical hairpin" evidence="5">
    <location>
        <begin position="125"/>
        <end position="194"/>
    </location>
</feature>
<reference evidence="9 10" key="1">
    <citation type="submission" date="2019-03" db="EMBL/GenBank/DDBJ databases">
        <title>Genomic Encyclopedia of Type Strains, Phase IV (KMG-IV): sequencing the most valuable type-strain genomes for metagenomic binning, comparative biology and taxonomic classification.</title>
        <authorList>
            <person name="Goeker M."/>
        </authorList>
    </citation>
    <scope>NUCLEOTIDE SEQUENCE [LARGE SCALE GENOMIC DNA]</scope>
    <source>
        <strain evidence="9 10">DSM 25059</strain>
    </source>
</reference>
<dbReference type="RefSeq" id="WP_133495653.1">
    <property type="nucleotide sequence ID" value="NZ_BMLU01000006.1"/>
</dbReference>
<dbReference type="InterPro" id="IPR058626">
    <property type="entry name" value="MdtA-like_b-barrel"/>
</dbReference>
<evidence type="ECO:0000259" key="5">
    <source>
        <dbReference type="Pfam" id="PF25876"/>
    </source>
</evidence>
<comment type="similarity">
    <text evidence="2">Belongs to the membrane fusion protein (MFP) (TC 8.A.1) family.</text>
</comment>